<evidence type="ECO:0000256" key="1">
    <source>
        <dbReference type="ARBA" id="ARBA00004613"/>
    </source>
</evidence>
<evidence type="ECO:0008006" key="6">
    <source>
        <dbReference type="Google" id="ProtNLM"/>
    </source>
</evidence>
<dbReference type="Pfam" id="PF00353">
    <property type="entry name" value="HemolysinCabind"/>
    <property type="match status" value="2"/>
</dbReference>
<name>A0A2T4UJP9_9ACTN</name>
<evidence type="ECO:0000313" key="4">
    <source>
        <dbReference type="EMBL" id="PTL59459.1"/>
    </source>
</evidence>
<keyword evidence="2" id="KW-0964">Secreted</keyword>
<dbReference type="AlphaFoldDB" id="A0A2T4UJP9"/>
<dbReference type="EMBL" id="PYYB01000001">
    <property type="protein sequence ID" value="PTL59459.1"/>
    <property type="molecule type" value="Genomic_DNA"/>
</dbReference>
<comment type="subcellular location">
    <subcellularLocation>
        <location evidence="1">Secreted</location>
    </subcellularLocation>
</comment>
<evidence type="ECO:0000256" key="2">
    <source>
        <dbReference type="ARBA" id="ARBA00022525"/>
    </source>
</evidence>
<dbReference type="Proteomes" id="UP000240739">
    <property type="component" value="Unassembled WGS sequence"/>
</dbReference>
<organism evidence="4 5">
    <name type="scientific">Paraconexibacter algicola</name>
    <dbReference type="NCBI Taxonomy" id="2133960"/>
    <lineage>
        <taxon>Bacteria</taxon>
        <taxon>Bacillati</taxon>
        <taxon>Actinomycetota</taxon>
        <taxon>Thermoleophilia</taxon>
        <taxon>Solirubrobacterales</taxon>
        <taxon>Paraconexibacteraceae</taxon>
        <taxon>Paraconexibacter</taxon>
    </lineage>
</organism>
<gene>
    <name evidence="4" type="ORF">C7Y72_07245</name>
</gene>
<dbReference type="InterPro" id="IPR001343">
    <property type="entry name" value="Hemolysn_Ca-bd"/>
</dbReference>
<dbReference type="Gene3D" id="2.150.10.10">
    <property type="entry name" value="Serralysin-like metalloprotease, C-terminal"/>
    <property type="match status" value="1"/>
</dbReference>
<dbReference type="GO" id="GO:0005576">
    <property type="term" value="C:extracellular region"/>
    <property type="evidence" value="ECO:0007669"/>
    <property type="project" value="UniProtKB-SubCell"/>
</dbReference>
<dbReference type="InterPro" id="IPR050557">
    <property type="entry name" value="RTX_toxin/Mannuronan_C5-epim"/>
</dbReference>
<sequence length="484" mass="48004">MEDHMNQGHGRRAGARGHFTRRRTPLAVAAIAAAFAVAPAAPAAAANQVDCSADAVKATVAGQSTLNPVTTARAKCVDSSAGLPNTTDAVALAPAIKAKSAYAITDVTPDGVRPLDTVTSSGAAVENLSLNAGNTIVIGADAVSSFATAKCVNGALELSGGGDAVKLTIGGQPIALDPLLGPLTDAVSDALGVIVKVKLNEQIRDGNTLIQRGAHIQLLPSAGAAPLADVIIAESRVSGQGEPCNPNVPENIDTDGDGVADIDEQGSVGGANTSKACPNGSSFDAVNGVCIIPASASGGQGIVVIGRPFEGPSGGTVISLNVARQLYKNSPCVKGPGPKFAVAGTNGADRITGTNSADRVIARGGNDAVDGGRGNDCLDGGAGKDNVNGAIGNDRVFGLAGNDALNGGPGVDYLSGGSGNDSINAAFGADKVFGGAGNDFINTATAGKPATVSCGSGRDKARVNPDEVRRSKGCETISTFRPKR</sequence>
<dbReference type="SUPFAM" id="SSF51120">
    <property type="entry name" value="beta-Roll"/>
    <property type="match status" value="1"/>
</dbReference>
<dbReference type="PRINTS" id="PR00313">
    <property type="entry name" value="CABNDNGRPT"/>
</dbReference>
<keyword evidence="3" id="KW-0732">Signal</keyword>
<evidence type="ECO:0000313" key="5">
    <source>
        <dbReference type="Proteomes" id="UP000240739"/>
    </source>
</evidence>
<accession>A0A2T4UJP9</accession>
<comment type="caution">
    <text evidence="4">The sequence shown here is derived from an EMBL/GenBank/DDBJ whole genome shotgun (WGS) entry which is preliminary data.</text>
</comment>
<feature type="signal peptide" evidence="3">
    <location>
        <begin position="1"/>
        <end position="45"/>
    </location>
</feature>
<reference evidence="4 5" key="1">
    <citation type="submission" date="2018-03" db="EMBL/GenBank/DDBJ databases">
        <title>Aquarubrobacter algicola gen. nov., sp. nov., a novel actinobacterium isolated from shallow eutrophic lake during the end of cyanobacterial harmful algal blooms.</title>
        <authorList>
            <person name="Chun S.J."/>
        </authorList>
    </citation>
    <scope>NUCLEOTIDE SEQUENCE [LARGE SCALE GENOMIC DNA]</scope>
    <source>
        <strain evidence="4 5">Seoho-28</strain>
    </source>
</reference>
<dbReference type="InterPro" id="IPR006311">
    <property type="entry name" value="TAT_signal"/>
</dbReference>
<dbReference type="PANTHER" id="PTHR38340:SF1">
    <property type="entry name" value="S-LAYER PROTEIN"/>
    <property type="match status" value="1"/>
</dbReference>
<feature type="chain" id="PRO_5015507840" description="Calcium-binding protein" evidence="3">
    <location>
        <begin position="46"/>
        <end position="484"/>
    </location>
</feature>
<keyword evidence="5" id="KW-1185">Reference proteome</keyword>
<dbReference type="PROSITE" id="PS51318">
    <property type="entry name" value="TAT"/>
    <property type="match status" value="1"/>
</dbReference>
<evidence type="ECO:0000256" key="3">
    <source>
        <dbReference type="SAM" id="SignalP"/>
    </source>
</evidence>
<dbReference type="PANTHER" id="PTHR38340">
    <property type="entry name" value="S-LAYER PROTEIN"/>
    <property type="match status" value="1"/>
</dbReference>
<proteinExistence type="predicted"/>
<dbReference type="InterPro" id="IPR011049">
    <property type="entry name" value="Serralysin-like_metalloprot_C"/>
</dbReference>
<dbReference type="GO" id="GO:0005509">
    <property type="term" value="F:calcium ion binding"/>
    <property type="evidence" value="ECO:0007669"/>
    <property type="project" value="InterPro"/>
</dbReference>
<protein>
    <recommendedName>
        <fullName evidence="6">Calcium-binding protein</fullName>
    </recommendedName>
</protein>